<gene>
    <name evidence="2" type="ORF">GH714_026700</name>
</gene>
<dbReference type="PANTHER" id="PTHR34539:SF15">
    <property type="match status" value="1"/>
</dbReference>
<proteinExistence type="predicted"/>
<protein>
    <submittedName>
        <fullName evidence="2">Uncharacterized protein</fullName>
    </submittedName>
</protein>
<feature type="compositionally biased region" description="Basic and acidic residues" evidence="1">
    <location>
        <begin position="17"/>
        <end position="31"/>
    </location>
</feature>
<organism evidence="2 3">
    <name type="scientific">Hevea brasiliensis</name>
    <name type="common">Para rubber tree</name>
    <name type="synonym">Siphonia brasiliensis</name>
    <dbReference type="NCBI Taxonomy" id="3981"/>
    <lineage>
        <taxon>Eukaryota</taxon>
        <taxon>Viridiplantae</taxon>
        <taxon>Streptophyta</taxon>
        <taxon>Embryophyta</taxon>
        <taxon>Tracheophyta</taxon>
        <taxon>Spermatophyta</taxon>
        <taxon>Magnoliopsida</taxon>
        <taxon>eudicotyledons</taxon>
        <taxon>Gunneridae</taxon>
        <taxon>Pentapetalae</taxon>
        <taxon>rosids</taxon>
        <taxon>fabids</taxon>
        <taxon>Malpighiales</taxon>
        <taxon>Euphorbiaceae</taxon>
        <taxon>Crotonoideae</taxon>
        <taxon>Micrandreae</taxon>
        <taxon>Hevea</taxon>
    </lineage>
</organism>
<evidence type="ECO:0000313" key="3">
    <source>
        <dbReference type="Proteomes" id="UP000467840"/>
    </source>
</evidence>
<name>A0A6A6LDU5_HEVBR</name>
<comment type="caution">
    <text evidence="2">The sequence shown here is derived from an EMBL/GenBank/DDBJ whole genome shotgun (WGS) entry which is preliminary data.</text>
</comment>
<dbReference type="PANTHER" id="PTHR34539">
    <property type="entry name" value="T6J4.11 PROTEIN"/>
    <property type="match status" value="1"/>
</dbReference>
<dbReference type="EMBL" id="JAAGAX010000011">
    <property type="protein sequence ID" value="KAF2298757.1"/>
    <property type="molecule type" value="Genomic_DNA"/>
</dbReference>
<reference evidence="2 3" key="1">
    <citation type="journal article" date="2020" name="Mol. Plant">
        <title>The Chromosome-Based Rubber Tree Genome Provides New Insights into Spurge Genome Evolution and Rubber Biosynthesis.</title>
        <authorList>
            <person name="Liu J."/>
            <person name="Shi C."/>
            <person name="Shi C.C."/>
            <person name="Li W."/>
            <person name="Zhang Q.J."/>
            <person name="Zhang Y."/>
            <person name="Li K."/>
            <person name="Lu H.F."/>
            <person name="Shi C."/>
            <person name="Zhu S.T."/>
            <person name="Xiao Z.Y."/>
            <person name="Nan H."/>
            <person name="Yue Y."/>
            <person name="Zhu X.G."/>
            <person name="Wu Y."/>
            <person name="Hong X.N."/>
            <person name="Fan G.Y."/>
            <person name="Tong Y."/>
            <person name="Zhang D."/>
            <person name="Mao C.L."/>
            <person name="Liu Y.L."/>
            <person name="Hao S.J."/>
            <person name="Liu W.Q."/>
            <person name="Lv M.Q."/>
            <person name="Zhang H.B."/>
            <person name="Liu Y."/>
            <person name="Hu-Tang G.R."/>
            <person name="Wang J.P."/>
            <person name="Wang J.H."/>
            <person name="Sun Y.H."/>
            <person name="Ni S.B."/>
            <person name="Chen W.B."/>
            <person name="Zhang X.C."/>
            <person name="Jiao Y.N."/>
            <person name="Eichler E.E."/>
            <person name="Li G.H."/>
            <person name="Liu X."/>
            <person name="Gao L.Z."/>
        </authorList>
    </citation>
    <scope>NUCLEOTIDE SEQUENCE [LARGE SCALE GENOMIC DNA]</scope>
    <source>
        <strain evidence="3">cv. GT1</strain>
        <tissue evidence="2">Leaf</tissue>
    </source>
</reference>
<dbReference type="Proteomes" id="UP000467840">
    <property type="component" value="Chromosome 1"/>
</dbReference>
<accession>A0A6A6LDU5</accession>
<dbReference type="AlphaFoldDB" id="A0A6A6LDU5"/>
<evidence type="ECO:0000313" key="2">
    <source>
        <dbReference type="EMBL" id="KAF2298757.1"/>
    </source>
</evidence>
<feature type="region of interest" description="Disordered" evidence="1">
    <location>
        <begin position="1"/>
        <end position="39"/>
    </location>
</feature>
<sequence>MWGKSSAYRGNAVGWEPPKRESKQNRKRPLDDPDCDSPESKLIRVASKCNSTDLGETHLDSDDSGLKSCNNGVTLVDSGVNSSDAKWIQDDLLNILDESDESTIQGLDSVIKSFEEEILVPVPGPVMAYVAAGGGECQPDLGYLLEASDDELGLPPTFSSEEKNGEVDLAAETSASSAAGFGEMLGLEEEIPSYDTFELGLAGDSGGNSYNGSYNDSGDFVALGGLFDYSEENYAPATEVSGVQWQPESLSAL</sequence>
<evidence type="ECO:0000256" key="1">
    <source>
        <dbReference type="SAM" id="MobiDB-lite"/>
    </source>
</evidence>
<keyword evidence="3" id="KW-1185">Reference proteome</keyword>